<name>A0A813HSM5_POLGL</name>
<sequence>MAPAAVAESLAAEAWAAENGDQFVGYLALRPADASRRLAEDGWNPLALVLLLPKEGAFEWDGAGMLVQFQATLKARRGSGSEAERDGDLDKESQVEEDLVSLQLQEAWPWHRAWAPDKLQLAQIRSFSCEIWELLSPEPAPPQKLGSNHLGEPLPKFLIAPLKEDWTKLVPATPCGSAWAASNIDWEVIRSIASLREARASKGSWSPSESAADCSLLQLSKLAVGSSMSCAASSRWLQCLIEQPQHQSDFRHDSQDRARTTPCNEPAGLGLLALASYSLRSHRIVRAWPQRLAAEESVIPPKRRGRQCPVPGGPGSLAAFYQERYGLQISDAGQCVLEAADGACVRPPVLTGEKMLLLSRFLKEPHQHSGTHHSPSREDAQPDSVSRPSSPGPIRLLPEFLIRHPLPQRFLVAVSLLPLIISKVQRLQVVAKLRNCIFTALHLRAGAVPVLHPGVATPGPVFQHPVGYVPGRRHALMLERGLAAALQKELLSVKDAPKPPDANQAKQIEEITGKEQHQRSANVLLAAKSAVEIAWALEVATTLPSASEPYDLGRLAWFGDTALFFVTVVWLLKTSFASPNMNLAQLKSRAGRLISNKHLGITAQSFPLNLQNFLAFAPSAATAPAHFWNLPTQENDPPSRTSQDNMGKKATADSMEAVIGAVVVIGGLSTCFRLLGWLPWWLEDGATRERSSVSEDSGEATGSSYCGKVRWMGMAALRLHGSAWLLSRHPELGRDGLSEKRPLLLDSDWPEASTPEDTTRLLSCLTRLLQLSLSAHALSDREAVCEQPSEFEEAAVASDLAAAALQVVNGQGWHASVADEQPAGMDKANSLQPPLPVVLELLVGAACLLGVPLGEVFAPLSDFWEMVTVNLCASDVSGPAPNAQHKTSMIT</sequence>
<accession>A0A813HSM5</accession>
<protein>
    <recommendedName>
        <fullName evidence="3">RNase III domain-containing protein</fullName>
    </recommendedName>
</protein>
<evidence type="ECO:0000313" key="5">
    <source>
        <dbReference type="Proteomes" id="UP000654075"/>
    </source>
</evidence>
<dbReference type="SUPFAM" id="SSF69065">
    <property type="entry name" value="RNase III domain-like"/>
    <property type="match status" value="1"/>
</dbReference>
<dbReference type="EMBL" id="CAJNNV010033028">
    <property type="protein sequence ID" value="CAE8641827.1"/>
    <property type="molecule type" value="Genomic_DNA"/>
</dbReference>
<evidence type="ECO:0000256" key="2">
    <source>
        <dbReference type="SAM" id="MobiDB-lite"/>
    </source>
</evidence>
<feature type="domain" description="RNase III" evidence="3">
    <location>
        <begin position="554"/>
        <end position="664"/>
    </location>
</feature>
<dbReference type="InterPro" id="IPR036389">
    <property type="entry name" value="RNase_III_sf"/>
</dbReference>
<reference evidence="4" key="1">
    <citation type="submission" date="2021-02" db="EMBL/GenBank/DDBJ databases">
        <authorList>
            <person name="Dougan E. K."/>
            <person name="Rhodes N."/>
            <person name="Thang M."/>
            <person name="Chan C."/>
        </authorList>
    </citation>
    <scope>NUCLEOTIDE SEQUENCE</scope>
</reference>
<evidence type="ECO:0000259" key="3">
    <source>
        <dbReference type="Pfam" id="PF00636"/>
    </source>
</evidence>
<feature type="compositionally biased region" description="Polar residues" evidence="2">
    <location>
        <begin position="630"/>
        <end position="645"/>
    </location>
</feature>
<dbReference type="GO" id="GO:0006396">
    <property type="term" value="P:RNA processing"/>
    <property type="evidence" value="ECO:0007669"/>
    <property type="project" value="InterPro"/>
</dbReference>
<dbReference type="CDD" id="cd00593">
    <property type="entry name" value="RIBOc"/>
    <property type="match status" value="1"/>
</dbReference>
<gene>
    <name evidence="4" type="ORF">PGLA1383_LOCUS56418</name>
</gene>
<dbReference type="GO" id="GO:0004525">
    <property type="term" value="F:ribonuclease III activity"/>
    <property type="evidence" value="ECO:0007669"/>
    <property type="project" value="InterPro"/>
</dbReference>
<organism evidence="4 5">
    <name type="scientific">Polarella glacialis</name>
    <name type="common">Dinoflagellate</name>
    <dbReference type="NCBI Taxonomy" id="89957"/>
    <lineage>
        <taxon>Eukaryota</taxon>
        <taxon>Sar</taxon>
        <taxon>Alveolata</taxon>
        <taxon>Dinophyceae</taxon>
        <taxon>Suessiales</taxon>
        <taxon>Suessiaceae</taxon>
        <taxon>Polarella</taxon>
    </lineage>
</organism>
<dbReference type="Pfam" id="PF00636">
    <property type="entry name" value="Ribonuclease_3"/>
    <property type="match status" value="1"/>
</dbReference>
<evidence type="ECO:0000256" key="1">
    <source>
        <dbReference type="ARBA" id="ARBA00022801"/>
    </source>
</evidence>
<dbReference type="PANTHER" id="PTHR14950">
    <property type="entry name" value="DICER-RELATED"/>
    <property type="match status" value="1"/>
</dbReference>
<feature type="region of interest" description="Disordered" evidence="2">
    <location>
        <begin position="630"/>
        <end position="649"/>
    </location>
</feature>
<evidence type="ECO:0000313" key="4">
    <source>
        <dbReference type="EMBL" id="CAE8641827.1"/>
    </source>
</evidence>
<feature type="region of interest" description="Disordered" evidence="2">
    <location>
        <begin position="366"/>
        <end position="390"/>
    </location>
</feature>
<dbReference type="OrthoDB" id="10653486at2759"/>
<dbReference type="AlphaFoldDB" id="A0A813HSM5"/>
<dbReference type="Proteomes" id="UP000654075">
    <property type="component" value="Unassembled WGS sequence"/>
</dbReference>
<dbReference type="Gene3D" id="1.10.1520.10">
    <property type="entry name" value="Ribonuclease III domain"/>
    <property type="match status" value="1"/>
</dbReference>
<dbReference type="InterPro" id="IPR000999">
    <property type="entry name" value="RNase_III_dom"/>
</dbReference>
<comment type="caution">
    <text evidence="4">The sequence shown here is derived from an EMBL/GenBank/DDBJ whole genome shotgun (WGS) entry which is preliminary data.</text>
</comment>
<keyword evidence="5" id="KW-1185">Reference proteome</keyword>
<proteinExistence type="predicted"/>
<keyword evidence="1" id="KW-0378">Hydrolase</keyword>